<dbReference type="PANTHER" id="PTHR30183">
    <property type="entry name" value="MOLYBDENUM TRANSPORT SYSTEM PERMEASE PROTEIN MODB"/>
    <property type="match status" value="1"/>
</dbReference>
<dbReference type="SUPFAM" id="SSF161098">
    <property type="entry name" value="MetI-like"/>
    <property type="match status" value="1"/>
</dbReference>
<reference evidence="11 12" key="1">
    <citation type="journal article" date="2007" name="Archaea">
        <title>The genome of Hyperthermus butylicus: a sulfur-reducing, peptide fermenting, neutrophilic Crenarchaeote growing up to 108 degrees C.</title>
        <authorList>
            <person name="Brugger K."/>
            <person name="Chen L."/>
            <person name="Stark M."/>
            <person name="Zibat A."/>
            <person name="Redder P."/>
            <person name="Ruepp A."/>
            <person name="Awayez M."/>
            <person name="She Q."/>
            <person name="Garrett R.A."/>
            <person name="Klenk H.P."/>
        </authorList>
    </citation>
    <scope>NUCLEOTIDE SEQUENCE [LARGE SCALE GENOMIC DNA]</scope>
    <source>
        <strain evidence="12">DSM 5456 / JCM 9403 / PLM1-5</strain>
    </source>
</reference>
<evidence type="ECO:0000256" key="9">
    <source>
        <dbReference type="RuleBase" id="RU363032"/>
    </source>
</evidence>
<proteinExistence type="inferred from homology"/>
<dbReference type="Gene3D" id="1.10.3720.10">
    <property type="entry name" value="MetI-like"/>
    <property type="match status" value="1"/>
</dbReference>
<keyword evidence="5" id="KW-0500">Molybdenum</keyword>
<dbReference type="OrthoDB" id="15351at2157"/>
<dbReference type="GO" id="GO:0005886">
    <property type="term" value="C:plasma membrane"/>
    <property type="evidence" value="ECO:0007669"/>
    <property type="project" value="UniProtKB-SubCell"/>
</dbReference>
<dbReference type="Pfam" id="PF00528">
    <property type="entry name" value="BPD_transp_1"/>
    <property type="match status" value="1"/>
</dbReference>
<feature type="transmembrane region" description="Helical" evidence="9">
    <location>
        <begin position="48"/>
        <end position="69"/>
    </location>
</feature>
<evidence type="ECO:0000256" key="5">
    <source>
        <dbReference type="ARBA" id="ARBA00022505"/>
    </source>
</evidence>
<feature type="transmembrane region" description="Helical" evidence="9">
    <location>
        <begin position="81"/>
        <end position="105"/>
    </location>
</feature>
<keyword evidence="8 9" id="KW-0472">Membrane</keyword>
<dbReference type="InterPro" id="IPR035906">
    <property type="entry name" value="MetI-like_sf"/>
</dbReference>
<dbReference type="HOGENOM" id="CLU_016047_14_3_2"/>
<gene>
    <name evidence="11" type="ordered locus">Hbut_0376</name>
</gene>
<keyword evidence="3 9" id="KW-0813">Transport</keyword>
<feature type="transmembrane region" description="Helical" evidence="9">
    <location>
        <begin position="6"/>
        <end position="27"/>
    </location>
</feature>
<evidence type="ECO:0000256" key="3">
    <source>
        <dbReference type="ARBA" id="ARBA00022448"/>
    </source>
</evidence>
<evidence type="ECO:0000256" key="8">
    <source>
        <dbReference type="ARBA" id="ARBA00023136"/>
    </source>
</evidence>
<organism evidence="11 12">
    <name type="scientific">Hyperthermus butylicus (strain DSM 5456 / JCM 9403 / PLM1-5)</name>
    <dbReference type="NCBI Taxonomy" id="415426"/>
    <lineage>
        <taxon>Archaea</taxon>
        <taxon>Thermoproteota</taxon>
        <taxon>Thermoprotei</taxon>
        <taxon>Desulfurococcales</taxon>
        <taxon>Pyrodictiaceae</taxon>
        <taxon>Hyperthermus</taxon>
    </lineage>
</organism>
<dbReference type="PROSITE" id="PS50928">
    <property type="entry name" value="ABC_TM1"/>
    <property type="match status" value="1"/>
</dbReference>
<keyword evidence="7 9" id="KW-1133">Transmembrane helix</keyword>
<dbReference type="Proteomes" id="UP000002593">
    <property type="component" value="Chromosome"/>
</dbReference>
<dbReference type="GeneID" id="4782645"/>
<dbReference type="PANTHER" id="PTHR30183:SF3">
    <property type="entry name" value="MOLYBDENUM TRANSPORT SYSTEM PERMEASE PROTEIN MODB"/>
    <property type="match status" value="1"/>
</dbReference>
<evidence type="ECO:0000256" key="7">
    <source>
        <dbReference type="ARBA" id="ARBA00022989"/>
    </source>
</evidence>
<feature type="transmembrane region" description="Helical" evidence="9">
    <location>
        <begin position="117"/>
        <end position="139"/>
    </location>
</feature>
<keyword evidence="6 9" id="KW-0812">Transmembrane</keyword>
<dbReference type="KEGG" id="hbu:Hbut_0376"/>
<evidence type="ECO:0000256" key="1">
    <source>
        <dbReference type="ARBA" id="ARBA00004651"/>
    </source>
</evidence>
<evidence type="ECO:0000313" key="12">
    <source>
        <dbReference type="Proteomes" id="UP000002593"/>
    </source>
</evidence>
<dbReference type="EnsemblBacteria" id="ABM80247">
    <property type="protein sequence ID" value="ABM80247"/>
    <property type="gene ID" value="Hbut_0376"/>
</dbReference>
<dbReference type="EMBL" id="CP000493">
    <property type="protein sequence ID" value="ABM80247.1"/>
    <property type="molecule type" value="Genomic_DNA"/>
</dbReference>
<evidence type="ECO:0000313" key="11">
    <source>
        <dbReference type="EMBL" id="ABM80247.1"/>
    </source>
</evidence>
<evidence type="ECO:0000256" key="6">
    <source>
        <dbReference type="ARBA" id="ARBA00022692"/>
    </source>
</evidence>
<comment type="subcellular location">
    <subcellularLocation>
        <location evidence="1 9">Cell membrane</location>
        <topology evidence="1 9">Multi-pass membrane protein</topology>
    </subcellularLocation>
</comment>
<name>A2BJT6_HYPBU</name>
<accession>A2BJT6</accession>
<keyword evidence="4" id="KW-1003">Cell membrane</keyword>
<feature type="transmembrane region" description="Helical" evidence="9">
    <location>
        <begin position="228"/>
        <end position="250"/>
    </location>
</feature>
<keyword evidence="12" id="KW-1185">Reference proteome</keyword>
<evidence type="ECO:0000259" key="10">
    <source>
        <dbReference type="PROSITE" id="PS50928"/>
    </source>
</evidence>
<dbReference type="CDD" id="cd06261">
    <property type="entry name" value="TM_PBP2"/>
    <property type="match status" value="1"/>
</dbReference>
<dbReference type="RefSeq" id="WP_011821565.1">
    <property type="nucleotide sequence ID" value="NC_008818.1"/>
</dbReference>
<evidence type="ECO:0000256" key="4">
    <source>
        <dbReference type="ARBA" id="ARBA00022475"/>
    </source>
</evidence>
<comment type="similarity">
    <text evidence="2 9">Belongs to the binding-protein-dependent transport system permease family.</text>
</comment>
<evidence type="ECO:0000256" key="2">
    <source>
        <dbReference type="ARBA" id="ARBA00009306"/>
    </source>
</evidence>
<dbReference type="InterPro" id="IPR000515">
    <property type="entry name" value="MetI-like"/>
</dbReference>
<dbReference type="eggNOG" id="arCOG00164">
    <property type="taxonomic scope" value="Archaea"/>
</dbReference>
<dbReference type="AlphaFoldDB" id="A2BJT6"/>
<feature type="domain" description="ABC transmembrane type-1" evidence="10">
    <location>
        <begin position="46"/>
        <end position="247"/>
    </location>
</feature>
<dbReference type="STRING" id="415426.Hbut_0376"/>
<sequence length="257" mass="27058">MANQLYLLALLPPIMIACLMIASAIAWSSPQAILEALAKPSTQRAVMLSVASAAVASAIAISSAAPTAYVLARSNIPGKALVAAFLTAPLAAPPVATGFLLLVFFTSNPLGRIVDRIIGVVLDVPGIIIAQTAVVYPIALRLLWEVFDAVNPNYEEVARTLGCRTLCRITNILIPLSFRGIIASYGVCFARAMGEFGATVMLAGATRGKTETLPIAIYLSFAEGEPGVAVALSLISIAVAVLFLTMYWVLGGRAWRR</sequence>
<dbReference type="GO" id="GO:0055085">
    <property type="term" value="P:transmembrane transport"/>
    <property type="evidence" value="ECO:0007669"/>
    <property type="project" value="InterPro"/>
</dbReference>
<protein>
    <submittedName>
        <fullName evidence="11">ABC-type molybdate transport system, permease component, ModB</fullName>
    </submittedName>
</protein>